<comment type="caution">
    <text evidence="4">The sequence shown here is derived from an EMBL/GenBank/DDBJ whole genome shotgun (WGS) entry which is preliminary data.</text>
</comment>
<evidence type="ECO:0000313" key="5">
    <source>
        <dbReference type="Proteomes" id="UP001378592"/>
    </source>
</evidence>
<name>A0AAN9VNT0_9ORTH</name>
<accession>A0AAN9VNT0</accession>
<comment type="similarity">
    <text evidence="1">Belongs to the RRP15 family.</text>
</comment>
<evidence type="ECO:0000313" key="4">
    <source>
        <dbReference type="EMBL" id="KAK7868480.1"/>
    </source>
</evidence>
<dbReference type="PANTHER" id="PTHR13245">
    <property type="entry name" value="RRP15-LIKE PROTEIN"/>
    <property type="match status" value="1"/>
</dbReference>
<dbReference type="GO" id="GO:0000470">
    <property type="term" value="P:maturation of LSU-rRNA"/>
    <property type="evidence" value="ECO:0007669"/>
    <property type="project" value="TreeGrafter"/>
</dbReference>
<dbReference type="Pfam" id="PF07890">
    <property type="entry name" value="Rrp15p"/>
    <property type="match status" value="1"/>
</dbReference>
<gene>
    <name evidence="4" type="ORF">R5R35_001892</name>
</gene>
<feature type="region of interest" description="Disordered" evidence="3">
    <location>
        <begin position="22"/>
        <end position="44"/>
    </location>
</feature>
<sequence>MSSEYVNVSLKEQVPEHILRTVDEFSSESDNEEGSEHADEFEDVDMDHGEEFETHGNSGWADAMAKILRTNASKDQQNIVLAKAKKISDVVKKENNSDLGFEIEGEIKEEKPDLKEVKKENTAEEKRHSRLKRREWRLKGRIKPSILEKNRERTLSKIATKGIVQLFNTVRNHQKQLDKKLNAAGTERKREKVLNSVNKQTFLDMLMGSKNINKPSEDAVEKEIKEEEKGTWEVLRDDFMMEGNLKDWDKKVSSRD</sequence>
<evidence type="ECO:0000256" key="2">
    <source>
        <dbReference type="ARBA" id="ARBA00017475"/>
    </source>
</evidence>
<evidence type="ECO:0000256" key="1">
    <source>
        <dbReference type="ARBA" id="ARBA00007462"/>
    </source>
</evidence>
<dbReference type="GO" id="GO:0030687">
    <property type="term" value="C:preribosome, large subunit precursor"/>
    <property type="evidence" value="ECO:0007669"/>
    <property type="project" value="TreeGrafter"/>
</dbReference>
<feature type="compositionally biased region" description="Acidic residues" evidence="3">
    <location>
        <begin position="25"/>
        <end position="44"/>
    </location>
</feature>
<dbReference type="GO" id="GO:0000460">
    <property type="term" value="P:maturation of 5.8S rRNA"/>
    <property type="evidence" value="ECO:0007669"/>
    <property type="project" value="TreeGrafter"/>
</dbReference>
<proteinExistence type="inferred from homology"/>
<dbReference type="PANTHER" id="PTHR13245:SF14">
    <property type="entry name" value="RRP15-LIKE PROTEIN"/>
    <property type="match status" value="1"/>
</dbReference>
<dbReference type="AlphaFoldDB" id="A0AAN9VNT0"/>
<keyword evidence="5" id="KW-1185">Reference proteome</keyword>
<dbReference type="Proteomes" id="UP001378592">
    <property type="component" value="Unassembled WGS sequence"/>
</dbReference>
<protein>
    <recommendedName>
        <fullName evidence="2">RRP15-like protein</fullName>
    </recommendedName>
</protein>
<organism evidence="4 5">
    <name type="scientific">Gryllus longicercus</name>
    <dbReference type="NCBI Taxonomy" id="2509291"/>
    <lineage>
        <taxon>Eukaryota</taxon>
        <taxon>Metazoa</taxon>
        <taxon>Ecdysozoa</taxon>
        <taxon>Arthropoda</taxon>
        <taxon>Hexapoda</taxon>
        <taxon>Insecta</taxon>
        <taxon>Pterygota</taxon>
        <taxon>Neoptera</taxon>
        <taxon>Polyneoptera</taxon>
        <taxon>Orthoptera</taxon>
        <taxon>Ensifera</taxon>
        <taxon>Gryllidea</taxon>
        <taxon>Grylloidea</taxon>
        <taxon>Gryllidae</taxon>
        <taxon>Gryllinae</taxon>
        <taxon>Gryllus</taxon>
    </lineage>
</organism>
<dbReference type="InterPro" id="IPR012459">
    <property type="entry name" value="Rrp15"/>
</dbReference>
<dbReference type="EMBL" id="JAZDUA010000093">
    <property type="protein sequence ID" value="KAK7868480.1"/>
    <property type="molecule type" value="Genomic_DNA"/>
</dbReference>
<evidence type="ECO:0000256" key="3">
    <source>
        <dbReference type="SAM" id="MobiDB-lite"/>
    </source>
</evidence>
<reference evidence="4 5" key="1">
    <citation type="submission" date="2024-03" db="EMBL/GenBank/DDBJ databases">
        <title>The genome assembly and annotation of the cricket Gryllus longicercus Weissman &amp; Gray.</title>
        <authorList>
            <person name="Szrajer S."/>
            <person name="Gray D."/>
            <person name="Ylla G."/>
        </authorList>
    </citation>
    <scope>NUCLEOTIDE SEQUENCE [LARGE SCALE GENOMIC DNA]</scope>
    <source>
        <strain evidence="4">DAG 2021-001</strain>
        <tissue evidence="4">Whole body minus gut</tissue>
    </source>
</reference>